<organism evidence="2 3">
    <name type="scientific">Desulfacinum hydrothermale DSM 13146</name>
    <dbReference type="NCBI Taxonomy" id="1121390"/>
    <lineage>
        <taxon>Bacteria</taxon>
        <taxon>Pseudomonadati</taxon>
        <taxon>Thermodesulfobacteriota</taxon>
        <taxon>Syntrophobacteria</taxon>
        <taxon>Syntrophobacterales</taxon>
        <taxon>Syntrophobacteraceae</taxon>
        <taxon>Desulfacinum</taxon>
    </lineage>
</organism>
<dbReference type="InterPro" id="IPR001296">
    <property type="entry name" value="Glyco_trans_1"/>
</dbReference>
<dbReference type="EMBL" id="FWXF01000006">
    <property type="protein sequence ID" value="SMC22438.1"/>
    <property type="molecule type" value="Genomic_DNA"/>
</dbReference>
<dbReference type="PANTHER" id="PTHR12526:SF637">
    <property type="entry name" value="GLYCOSYLTRANSFERASE EPSF-RELATED"/>
    <property type="match status" value="1"/>
</dbReference>
<gene>
    <name evidence="2" type="ORF">SAMN02746041_01452</name>
</gene>
<dbReference type="Pfam" id="PF00534">
    <property type="entry name" value="Glycos_transf_1"/>
    <property type="match status" value="1"/>
</dbReference>
<keyword evidence="3" id="KW-1185">Reference proteome</keyword>
<accession>A0A1W1XFR4</accession>
<dbReference type="STRING" id="1121390.SAMN02746041_01452"/>
<protein>
    <submittedName>
        <fullName evidence="2">Glycosyltransferase involved in cell wall bisynthesis</fullName>
    </submittedName>
</protein>
<proteinExistence type="predicted"/>
<evidence type="ECO:0000313" key="3">
    <source>
        <dbReference type="Proteomes" id="UP000192783"/>
    </source>
</evidence>
<dbReference type="GO" id="GO:0016757">
    <property type="term" value="F:glycosyltransferase activity"/>
    <property type="evidence" value="ECO:0007669"/>
    <property type="project" value="InterPro"/>
</dbReference>
<dbReference type="OrthoDB" id="9790710at2"/>
<reference evidence="2 3" key="1">
    <citation type="submission" date="2017-04" db="EMBL/GenBank/DDBJ databases">
        <authorList>
            <person name="Afonso C.L."/>
            <person name="Miller P.J."/>
            <person name="Scott M.A."/>
            <person name="Spackman E."/>
            <person name="Goraichik I."/>
            <person name="Dimitrov K.M."/>
            <person name="Suarez D.L."/>
            <person name="Swayne D.E."/>
        </authorList>
    </citation>
    <scope>NUCLEOTIDE SEQUENCE [LARGE SCALE GENOMIC DNA]</scope>
    <source>
        <strain evidence="2 3">DSM 13146</strain>
    </source>
</reference>
<evidence type="ECO:0000313" key="2">
    <source>
        <dbReference type="EMBL" id="SMC22438.1"/>
    </source>
</evidence>
<dbReference type="SUPFAM" id="SSF53756">
    <property type="entry name" value="UDP-Glycosyltransferase/glycogen phosphorylase"/>
    <property type="match status" value="1"/>
</dbReference>
<dbReference type="AlphaFoldDB" id="A0A1W1XFR4"/>
<feature type="domain" description="Glycosyl transferase family 1" evidence="1">
    <location>
        <begin position="200"/>
        <end position="351"/>
    </location>
</feature>
<keyword evidence="2" id="KW-0808">Transferase</keyword>
<dbReference type="PANTHER" id="PTHR12526">
    <property type="entry name" value="GLYCOSYLTRANSFERASE"/>
    <property type="match status" value="1"/>
</dbReference>
<dbReference type="CDD" id="cd03801">
    <property type="entry name" value="GT4_PimA-like"/>
    <property type="match status" value="1"/>
</dbReference>
<evidence type="ECO:0000259" key="1">
    <source>
        <dbReference type="Pfam" id="PF00534"/>
    </source>
</evidence>
<sequence>MHWATLDPFLIDDPFWQQKMGMPVANEQFLHALLEHGDCASYRFFATDGAAAHRFAGLLQERFPGIADRVQVQPQATLSATVEAFPPDVIHNGDFTYYMPHLIEWRNRLSPSLRFPVTGVTHSLDTVGLYTKFILLLLAGPQPYDAIVCTSRCAVEMLRRSFDEIRESFRDRFGAVLPAPPRLVHIPLGLPARRRPLPPRTQARKRLGIPEDHVVLLSLGRLSPRSKMDLSPFLESFKVFLGSLEPGGGAMVTLVIAGGGRKESVRLVSEMVKALGLAGRVRVRANVSVEEKEDWLAASDLFCSLVDNYQETFGLSLLEAMEAGLPVIASDFNGYRDLVVDGETGFLVPTYASAGQEPWDALAGILEPSVLRYYRAQKVAFDMDALVKSLTLLVLKPRLRRFFSENARRRVEKFRWPRVIQAYRQLWKDLGSSARSESCHEPVARPVITPSVSKIFPHYPSVILAEASSVFPGPQGKDFARGVFRPIRYEETALLLRQEVLEAMVHRVSARGASNVVDLLYLAGNEYDLDRDASLLHLDWLIKHGVLVAKNR</sequence>
<dbReference type="Gene3D" id="3.40.50.2000">
    <property type="entry name" value="Glycogen Phosphorylase B"/>
    <property type="match status" value="1"/>
</dbReference>
<dbReference type="RefSeq" id="WP_084057213.1">
    <property type="nucleotide sequence ID" value="NZ_FWXF01000006.1"/>
</dbReference>
<dbReference type="Proteomes" id="UP000192783">
    <property type="component" value="Unassembled WGS sequence"/>
</dbReference>
<name>A0A1W1XFR4_9BACT</name>